<evidence type="ECO:0000313" key="1">
    <source>
        <dbReference type="EnsemblMetazoa" id="tetur02g00900.1"/>
    </source>
</evidence>
<dbReference type="GO" id="GO:0015616">
    <property type="term" value="F:DNA translocase activity"/>
    <property type="evidence" value="ECO:0007669"/>
    <property type="project" value="TreeGrafter"/>
</dbReference>
<dbReference type="AlphaFoldDB" id="T1JUG9"/>
<dbReference type="Proteomes" id="UP000015104">
    <property type="component" value="Unassembled WGS sequence"/>
</dbReference>
<dbReference type="Gene3D" id="3.40.50.10810">
    <property type="entry name" value="Tandem AAA-ATPase domain"/>
    <property type="match status" value="2"/>
</dbReference>
<keyword evidence="2" id="KW-1185">Reference proteome</keyword>
<dbReference type="eggNOG" id="KOG0390">
    <property type="taxonomic scope" value="Eukaryota"/>
</dbReference>
<protein>
    <recommendedName>
        <fullName evidence="3">SNF2 N-terminal domain-containing protein</fullName>
    </recommendedName>
</protein>
<evidence type="ECO:0008006" key="3">
    <source>
        <dbReference type="Google" id="ProtNLM"/>
    </source>
</evidence>
<evidence type="ECO:0000313" key="2">
    <source>
        <dbReference type="Proteomes" id="UP000015104"/>
    </source>
</evidence>
<name>T1JUG9_TETUR</name>
<accession>T1JUG9</accession>
<reference evidence="2" key="1">
    <citation type="submission" date="2011-08" db="EMBL/GenBank/DDBJ databases">
        <authorList>
            <person name="Rombauts S."/>
        </authorList>
    </citation>
    <scope>NUCLEOTIDE SEQUENCE</scope>
    <source>
        <strain evidence="2">London</strain>
    </source>
</reference>
<organism evidence="1 2">
    <name type="scientific">Tetranychus urticae</name>
    <name type="common">Two-spotted spider mite</name>
    <dbReference type="NCBI Taxonomy" id="32264"/>
    <lineage>
        <taxon>Eukaryota</taxon>
        <taxon>Metazoa</taxon>
        <taxon>Ecdysozoa</taxon>
        <taxon>Arthropoda</taxon>
        <taxon>Chelicerata</taxon>
        <taxon>Arachnida</taxon>
        <taxon>Acari</taxon>
        <taxon>Acariformes</taxon>
        <taxon>Trombidiformes</taxon>
        <taxon>Prostigmata</taxon>
        <taxon>Eleutherengona</taxon>
        <taxon>Raphignathae</taxon>
        <taxon>Tetranychoidea</taxon>
        <taxon>Tetranychidae</taxon>
        <taxon>Tetranychus</taxon>
    </lineage>
</organism>
<dbReference type="GO" id="GO:0045003">
    <property type="term" value="P:double-strand break repair via synthesis-dependent strand annealing"/>
    <property type="evidence" value="ECO:0007669"/>
    <property type="project" value="TreeGrafter"/>
</dbReference>
<dbReference type="PANTHER" id="PTHR45629:SF7">
    <property type="entry name" value="DNA EXCISION REPAIR PROTEIN ERCC-6-RELATED"/>
    <property type="match status" value="1"/>
</dbReference>
<dbReference type="InterPro" id="IPR038718">
    <property type="entry name" value="SNF2-like_sf"/>
</dbReference>
<dbReference type="EnsemblMetazoa" id="tetur02g00900.1">
    <property type="protein sequence ID" value="tetur02g00900.1"/>
    <property type="gene ID" value="tetur02g00900"/>
</dbReference>
<dbReference type="GO" id="GO:0005634">
    <property type="term" value="C:nucleus"/>
    <property type="evidence" value="ECO:0007669"/>
    <property type="project" value="TreeGrafter"/>
</dbReference>
<dbReference type="GO" id="GO:0007131">
    <property type="term" value="P:reciprocal meiotic recombination"/>
    <property type="evidence" value="ECO:0007669"/>
    <property type="project" value="TreeGrafter"/>
</dbReference>
<dbReference type="EMBL" id="CAEY01000778">
    <property type="status" value="NOT_ANNOTATED_CDS"/>
    <property type="molecule type" value="Genomic_DNA"/>
</dbReference>
<reference evidence="1" key="2">
    <citation type="submission" date="2015-06" db="UniProtKB">
        <authorList>
            <consortium name="EnsemblMetazoa"/>
        </authorList>
    </citation>
    <scope>IDENTIFICATION</scope>
</reference>
<dbReference type="PANTHER" id="PTHR45629">
    <property type="entry name" value="SNF2/RAD54 FAMILY MEMBER"/>
    <property type="match status" value="1"/>
</dbReference>
<dbReference type="STRING" id="32264.T1JUG9"/>
<dbReference type="SUPFAM" id="SSF52540">
    <property type="entry name" value="P-loop containing nucleoside triphosphate hydrolases"/>
    <property type="match status" value="1"/>
</dbReference>
<proteinExistence type="predicted"/>
<dbReference type="InterPro" id="IPR050496">
    <property type="entry name" value="SNF2_RAD54_helicase_repair"/>
</dbReference>
<dbReference type="HOGENOM" id="CLU_1013095_0_0_1"/>
<dbReference type="InterPro" id="IPR027417">
    <property type="entry name" value="P-loop_NTPase"/>
</dbReference>
<sequence>MAKKVTFNQIEWPVEVMHSAKIDGKMYDKVRAEWYSKQRVVYDDGRPPLMVDRDPETYTIEELKKQTLELRAEKRGKVTHQCPWCFRTFPLGRSDLAKRHLNGDARRRTGCTTWKVTANEDCSLPSTRQVIVYQPKSGTLRNRTYINSSGTICVIPVLIISYETFRLHTNVLYLGEVGLILCDAGHRLKNMENQTYTALINLMSREDGILGTVQDFKKKYENPILRGRDAAASDRDHQFGKERLEELISIVQKCMIRRTSDFGFQKGLYLKFTLP</sequence>